<comment type="caution">
    <text evidence="12">The sequence shown here is derived from an EMBL/GenBank/DDBJ whole genome shotgun (WGS) entry which is preliminary data.</text>
</comment>
<dbReference type="InterPro" id="IPR024932">
    <property type="entry name" value="ApbE"/>
</dbReference>
<keyword evidence="5 12" id="KW-0808">Transferase</keyword>
<evidence type="ECO:0000256" key="10">
    <source>
        <dbReference type="ARBA" id="ARBA00048540"/>
    </source>
</evidence>
<dbReference type="Proteomes" id="UP001205601">
    <property type="component" value="Unassembled WGS sequence"/>
</dbReference>
<feature type="chain" id="PRO_5045524528" description="FAD:protein FMN transferase" evidence="11">
    <location>
        <begin position="24"/>
        <end position="302"/>
    </location>
</feature>
<dbReference type="EMBL" id="JAOCQF010000001">
    <property type="protein sequence ID" value="MCT8327973.1"/>
    <property type="molecule type" value="Genomic_DNA"/>
</dbReference>
<dbReference type="RefSeq" id="WP_261493421.1">
    <property type="nucleotide sequence ID" value="NZ_JAOCQF010000001.1"/>
</dbReference>
<keyword evidence="4" id="KW-0285">Flavoprotein</keyword>
<keyword evidence="6" id="KW-0479">Metal-binding</keyword>
<evidence type="ECO:0000256" key="2">
    <source>
        <dbReference type="ARBA" id="ARBA00011955"/>
    </source>
</evidence>
<evidence type="ECO:0000256" key="5">
    <source>
        <dbReference type="ARBA" id="ARBA00022679"/>
    </source>
</evidence>
<dbReference type="PANTHER" id="PTHR30040">
    <property type="entry name" value="THIAMINE BIOSYNTHESIS LIPOPROTEIN APBE"/>
    <property type="match status" value="1"/>
</dbReference>
<name>A0ABT2NIQ3_9RHOB</name>
<evidence type="ECO:0000313" key="12">
    <source>
        <dbReference type="EMBL" id="MCT8327973.1"/>
    </source>
</evidence>
<keyword evidence="7" id="KW-0274">FAD</keyword>
<protein>
    <recommendedName>
        <fullName evidence="3">FAD:protein FMN transferase</fullName>
        <ecNumber evidence="2">2.7.1.180</ecNumber>
    </recommendedName>
    <alternativeName>
        <fullName evidence="9">Flavin transferase</fullName>
    </alternativeName>
</protein>
<organism evidence="12 13">
    <name type="scientific">Albidovulum sediminis</name>
    <dbReference type="NCBI Taxonomy" id="3066345"/>
    <lineage>
        <taxon>Bacteria</taxon>
        <taxon>Pseudomonadati</taxon>
        <taxon>Pseudomonadota</taxon>
        <taxon>Alphaproteobacteria</taxon>
        <taxon>Rhodobacterales</taxon>
        <taxon>Paracoccaceae</taxon>
        <taxon>Albidovulum</taxon>
    </lineage>
</organism>
<sequence length="302" mass="31134">MLNRRRFLSIAAAASLAPGLARAAPLHVETGVAMGARVTLRLAHPDAPALAAAAMEEIRRLERIFSLYLPGSALVRLNETGRAEAPAFELLDCLTVAGAVHGASGGRFDPTVQTLWQAEARARERGAALTPAERQDALARTGWAGVTLDAGAITLRPGVALTLNGIAQGYVADRVAAFLAARGLEEALIDTGEMVALAGGPDPDGWPVRLSEGGTVALRRRALATSAPLGMTFGGDGRTSHILDPIGGGPVQPLWRAVSISATRAAVADALSTAACLMPDADAVARLCRRFPGAHVEAAVPA</sequence>
<gene>
    <name evidence="12" type="ORF">N5I32_00430</name>
</gene>
<dbReference type="PROSITE" id="PS51318">
    <property type="entry name" value="TAT"/>
    <property type="match status" value="1"/>
</dbReference>
<evidence type="ECO:0000256" key="6">
    <source>
        <dbReference type="ARBA" id="ARBA00022723"/>
    </source>
</evidence>
<evidence type="ECO:0000256" key="4">
    <source>
        <dbReference type="ARBA" id="ARBA00022630"/>
    </source>
</evidence>
<evidence type="ECO:0000256" key="3">
    <source>
        <dbReference type="ARBA" id="ARBA00016337"/>
    </source>
</evidence>
<reference evidence="13" key="1">
    <citation type="submission" date="2023-07" db="EMBL/GenBank/DDBJ databases">
        <title>Defluviimonas sediminis sp. nov., isolated from mangrove sediment.</title>
        <authorList>
            <person name="Liu L."/>
            <person name="Li J."/>
            <person name="Huang Y."/>
            <person name="Pan J."/>
            <person name="Li M."/>
        </authorList>
    </citation>
    <scope>NUCLEOTIDE SEQUENCE [LARGE SCALE GENOMIC DNA]</scope>
    <source>
        <strain evidence="13">FT324</strain>
    </source>
</reference>
<evidence type="ECO:0000256" key="9">
    <source>
        <dbReference type="ARBA" id="ARBA00031306"/>
    </source>
</evidence>
<dbReference type="InterPro" id="IPR006311">
    <property type="entry name" value="TAT_signal"/>
</dbReference>
<dbReference type="Gene3D" id="3.10.520.10">
    <property type="entry name" value="ApbE-like domains"/>
    <property type="match status" value="1"/>
</dbReference>
<evidence type="ECO:0000256" key="1">
    <source>
        <dbReference type="ARBA" id="ARBA00001946"/>
    </source>
</evidence>
<dbReference type="PANTHER" id="PTHR30040:SF2">
    <property type="entry name" value="FAD:PROTEIN FMN TRANSFERASE"/>
    <property type="match status" value="1"/>
</dbReference>
<evidence type="ECO:0000256" key="7">
    <source>
        <dbReference type="ARBA" id="ARBA00022827"/>
    </source>
</evidence>
<feature type="signal peptide" evidence="11">
    <location>
        <begin position="1"/>
        <end position="23"/>
    </location>
</feature>
<dbReference type="Pfam" id="PF02424">
    <property type="entry name" value="ApbE"/>
    <property type="match status" value="1"/>
</dbReference>
<dbReference type="GO" id="GO:0016740">
    <property type="term" value="F:transferase activity"/>
    <property type="evidence" value="ECO:0007669"/>
    <property type="project" value="UniProtKB-KW"/>
</dbReference>
<dbReference type="SUPFAM" id="SSF143631">
    <property type="entry name" value="ApbE-like"/>
    <property type="match status" value="1"/>
</dbReference>
<evidence type="ECO:0000256" key="11">
    <source>
        <dbReference type="SAM" id="SignalP"/>
    </source>
</evidence>
<proteinExistence type="predicted"/>
<comment type="catalytic activity">
    <reaction evidence="10">
        <text>L-threonyl-[protein] + FAD = FMN-L-threonyl-[protein] + AMP + H(+)</text>
        <dbReference type="Rhea" id="RHEA:36847"/>
        <dbReference type="Rhea" id="RHEA-COMP:11060"/>
        <dbReference type="Rhea" id="RHEA-COMP:11061"/>
        <dbReference type="ChEBI" id="CHEBI:15378"/>
        <dbReference type="ChEBI" id="CHEBI:30013"/>
        <dbReference type="ChEBI" id="CHEBI:57692"/>
        <dbReference type="ChEBI" id="CHEBI:74257"/>
        <dbReference type="ChEBI" id="CHEBI:456215"/>
        <dbReference type="EC" id="2.7.1.180"/>
    </reaction>
</comment>
<evidence type="ECO:0000313" key="13">
    <source>
        <dbReference type="Proteomes" id="UP001205601"/>
    </source>
</evidence>
<dbReference type="InterPro" id="IPR003374">
    <property type="entry name" value="ApbE-like_sf"/>
</dbReference>
<evidence type="ECO:0000256" key="8">
    <source>
        <dbReference type="ARBA" id="ARBA00022842"/>
    </source>
</evidence>
<keyword evidence="11" id="KW-0732">Signal</keyword>
<keyword evidence="13" id="KW-1185">Reference proteome</keyword>
<dbReference type="EC" id="2.7.1.180" evidence="2"/>
<keyword evidence="8" id="KW-0460">Magnesium</keyword>
<comment type="cofactor">
    <cofactor evidence="1">
        <name>Mg(2+)</name>
        <dbReference type="ChEBI" id="CHEBI:18420"/>
    </cofactor>
</comment>
<accession>A0ABT2NIQ3</accession>